<feature type="signal peptide" evidence="6">
    <location>
        <begin position="1"/>
        <end position="18"/>
    </location>
</feature>
<organism evidence="8 9">
    <name type="scientific">Dioszegia hungarica</name>
    <dbReference type="NCBI Taxonomy" id="4972"/>
    <lineage>
        <taxon>Eukaryota</taxon>
        <taxon>Fungi</taxon>
        <taxon>Dikarya</taxon>
        <taxon>Basidiomycota</taxon>
        <taxon>Agaricomycotina</taxon>
        <taxon>Tremellomycetes</taxon>
        <taxon>Tremellales</taxon>
        <taxon>Bulleribasidiaceae</taxon>
        <taxon>Dioszegia</taxon>
    </lineage>
</organism>
<comment type="caution">
    <text evidence="8">The sequence shown here is derived from an EMBL/GenBank/DDBJ whole genome shotgun (WGS) entry which is preliminary data.</text>
</comment>
<dbReference type="SUPFAM" id="SSF54373">
    <property type="entry name" value="FAD-linked reductases, C-terminal domain"/>
    <property type="match status" value="1"/>
</dbReference>
<evidence type="ECO:0000256" key="2">
    <source>
        <dbReference type="ARBA" id="ARBA00022630"/>
    </source>
</evidence>
<name>A0AA38HDE5_9TREE</name>
<evidence type="ECO:0000313" key="8">
    <source>
        <dbReference type="EMBL" id="KAI9637534.1"/>
    </source>
</evidence>
<dbReference type="Pfam" id="PF01494">
    <property type="entry name" value="FAD_binding_3"/>
    <property type="match status" value="1"/>
</dbReference>
<feature type="domain" description="FAD-binding" evidence="7">
    <location>
        <begin position="5"/>
        <end position="355"/>
    </location>
</feature>
<sequence>MPLHIAVVGAGLVGLGAAISLGRQGHQVDIYEKSRFAHEVGAAIHVGPMAQRCLASWGLDLEEMKPVESVTLSRISVTDDHSEDMHLVSPAKLGLPERQLMVHRVDLHQLLLKSAQEQPTVAIHLGCAVKSVDPAGRITLADETVISADIVVGADGVHAISVGAVDEVDGPAPAQQTMYRFLLPAETARGHPVARRALDKWVYSDRLIDHADFEGARHVVIYPCRNNTLLNGAVMLPIALDPRADELEDAWNNPGTPSDILEVIHDFPEEIKALVSLAEDVKHWRSVNRECPKTFIRGKLVLVGDSAHPMKPTFGAGAGIGIEDAAVLGLLLGRDTGPEDVPRALEDYNRLRYERGVTVKYASEPPEAAEASSAPPADTLRKLADAGVPKDMIGYLLGEDALEQARRVVDGSGG</sequence>
<dbReference type="PRINTS" id="PR00420">
    <property type="entry name" value="RNGMNOXGNASE"/>
</dbReference>
<keyword evidence="6" id="KW-0732">Signal</keyword>
<dbReference type="EMBL" id="JAKWFO010000004">
    <property type="protein sequence ID" value="KAI9637534.1"/>
    <property type="molecule type" value="Genomic_DNA"/>
</dbReference>
<dbReference type="InterPro" id="IPR002938">
    <property type="entry name" value="FAD-bd"/>
</dbReference>
<evidence type="ECO:0000256" key="3">
    <source>
        <dbReference type="ARBA" id="ARBA00022827"/>
    </source>
</evidence>
<accession>A0AA38HDE5</accession>
<evidence type="ECO:0000256" key="5">
    <source>
        <dbReference type="ARBA" id="ARBA00023033"/>
    </source>
</evidence>
<dbReference type="RefSeq" id="XP_052947311.1">
    <property type="nucleotide sequence ID" value="XM_053086834.1"/>
</dbReference>
<gene>
    <name evidence="8" type="ORF">MKK02DRAFT_24047</name>
</gene>
<keyword evidence="4" id="KW-0560">Oxidoreductase</keyword>
<dbReference type="InterPro" id="IPR050493">
    <property type="entry name" value="FAD-dep_Monooxygenase_BioMet"/>
</dbReference>
<keyword evidence="5" id="KW-0503">Monooxygenase</keyword>
<evidence type="ECO:0000259" key="7">
    <source>
        <dbReference type="Pfam" id="PF01494"/>
    </source>
</evidence>
<dbReference type="PANTHER" id="PTHR13789">
    <property type="entry name" value="MONOOXYGENASE"/>
    <property type="match status" value="1"/>
</dbReference>
<dbReference type="Gene3D" id="3.50.50.60">
    <property type="entry name" value="FAD/NAD(P)-binding domain"/>
    <property type="match status" value="1"/>
</dbReference>
<evidence type="ECO:0000256" key="6">
    <source>
        <dbReference type="SAM" id="SignalP"/>
    </source>
</evidence>
<dbReference type="AlphaFoldDB" id="A0AA38HDE5"/>
<dbReference type="GeneID" id="77726035"/>
<dbReference type="SUPFAM" id="SSF51905">
    <property type="entry name" value="FAD/NAD(P)-binding domain"/>
    <property type="match status" value="1"/>
</dbReference>
<protein>
    <recommendedName>
        <fullName evidence="7">FAD-binding domain-containing protein</fullName>
    </recommendedName>
</protein>
<feature type="chain" id="PRO_5041305194" description="FAD-binding domain-containing protein" evidence="6">
    <location>
        <begin position="19"/>
        <end position="414"/>
    </location>
</feature>
<keyword evidence="9" id="KW-1185">Reference proteome</keyword>
<proteinExistence type="inferred from homology"/>
<dbReference type="GO" id="GO:0004497">
    <property type="term" value="F:monooxygenase activity"/>
    <property type="evidence" value="ECO:0007669"/>
    <property type="project" value="UniProtKB-KW"/>
</dbReference>
<keyword evidence="3" id="KW-0274">FAD</keyword>
<keyword evidence="2" id="KW-0285">Flavoprotein</keyword>
<dbReference type="PANTHER" id="PTHR13789:SF314">
    <property type="entry name" value="FAD-BINDING DOMAIN-CONTAINING PROTEIN"/>
    <property type="match status" value="1"/>
</dbReference>
<evidence type="ECO:0000313" key="9">
    <source>
        <dbReference type="Proteomes" id="UP001164286"/>
    </source>
</evidence>
<evidence type="ECO:0000256" key="1">
    <source>
        <dbReference type="ARBA" id="ARBA00007992"/>
    </source>
</evidence>
<reference evidence="8" key="1">
    <citation type="journal article" date="2022" name="G3 (Bethesda)">
        <title>High quality genome of the basidiomycete yeast Dioszegia hungarica PDD-24b-2 isolated from cloud water.</title>
        <authorList>
            <person name="Jarrige D."/>
            <person name="Haridas S."/>
            <person name="Bleykasten-Grosshans C."/>
            <person name="Joly M."/>
            <person name="Nadalig T."/>
            <person name="Sancelme M."/>
            <person name="Vuilleumier S."/>
            <person name="Grigoriev I.V."/>
            <person name="Amato P."/>
            <person name="Bringel F."/>
        </authorList>
    </citation>
    <scope>NUCLEOTIDE SEQUENCE</scope>
    <source>
        <strain evidence="8">PDD-24b-2</strain>
    </source>
</reference>
<dbReference type="Proteomes" id="UP001164286">
    <property type="component" value="Unassembled WGS sequence"/>
</dbReference>
<evidence type="ECO:0000256" key="4">
    <source>
        <dbReference type="ARBA" id="ARBA00023002"/>
    </source>
</evidence>
<dbReference type="GO" id="GO:0071949">
    <property type="term" value="F:FAD binding"/>
    <property type="evidence" value="ECO:0007669"/>
    <property type="project" value="InterPro"/>
</dbReference>
<comment type="similarity">
    <text evidence="1">Belongs to the paxM FAD-dependent monooxygenase family.</text>
</comment>
<dbReference type="InterPro" id="IPR036188">
    <property type="entry name" value="FAD/NAD-bd_sf"/>
</dbReference>